<organism evidence="2">
    <name type="scientific">Picochlorum oklahomense</name>
    <dbReference type="NCBI Taxonomy" id="249345"/>
    <lineage>
        <taxon>Eukaryota</taxon>
        <taxon>Viridiplantae</taxon>
        <taxon>Chlorophyta</taxon>
        <taxon>core chlorophytes</taxon>
        <taxon>Trebouxiophyceae</taxon>
        <taxon>Trebouxiophyceae incertae sedis</taxon>
        <taxon>Picochlorum</taxon>
    </lineage>
</organism>
<evidence type="ECO:0000256" key="1">
    <source>
        <dbReference type="SAM" id="Phobius"/>
    </source>
</evidence>
<keyword evidence="1" id="KW-1133">Transmembrane helix</keyword>
<feature type="transmembrane region" description="Helical" evidence="1">
    <location>
        <begin position="79"/>
        <end position="98"/>
    </location>
</feature>
<dbReference type="PANTHER" id="PTHR35313:SF1">
    <property type="entry name" value="NO EXINE FORMATION 1"/>
    <property type="match status" value="1"/>
</dbReference>
<feature type="transmembrane region" description="Helical" evidence="1">
    <location>
        <begin position="147"/>
        <end position="168"/>
    </location>
</feature>
<dbReference type="PANTHER" id="PTHR35313">
    <property type="entry name" value="NO EXINE FORMATION 1"/>
    <property type="match status" value="1"/>
</dbReference>
<name>A0A7S1GFC2_9CHLO</name>
<feature type="transmembrane region" description="Helical" evidence="1">
    <location>
        <begin position="110"/>
        <end position="127"/>
    </location>
</feature>
<proteinExistence type="predicted"/>
<accession>A0A7S1GFC2</accession>
<dbReference type="AlphaFoldDB" id="A0A7S1GFC2"/>
<feature type="transmembrane region" description="Helical" evidence="1">
    <location>
        <begin position="53"/>
        <end position="73"/>
    </location>
</feature>
<evidence type="ECO:0000313" key="2">
    <source>
        <dbReference type="EMBL" id="CAD8928319.1"/>
    </source>
</evidence>
<reference evidence="2" key="1">
    <citation type="submission" date="2021-01" db="EMBL/GenBank/DDBJ databases">
        <authorList>
            <person name="Corre E."/>
            <person name="Pelletier E."/>
            <person name="Niang G."/>
            <person name="Scheremetjew M."/>
            <person name="Finn R."/>
            <person name="Kale V."/>
            <person name="Holt S."/>
            <person name="Cochrane G."/>
            <person name="Meng A."/>
            <person name="Brown T."/>
            <person name="Cohen L."/>
        </authorList>
    </citation>
    <scope>NUCLEOTIDE SEQUENCE</scope>
    <source>
        <strain evidence="2">CCMP2329</strain>
    </source>
</reference>
<dbReference type="EMBL" id="HBFV01000982">
    <property type="protein sequence ID" value="CAD8928319.1"/>
    <property type="molecule type" value="Transcribed_RNA"/>
</dbReference>
<protein>
    <submittedName>
        <fullName evidence="2">Uncharacterized protein</fullName>
    </submittedName>
</protein>
<sequence length="226" mass="24259">MLGMASDAMYIDKAAEFLGGYVPSAVNEATVGSLAGKHHQKLTNIGMSYLPEACNILTVFCFSACLWVSNALGGEHASLMVPILCSILLLLSQDSFLLRGLADKRRYFPPYAAACGILTITAIGAVIREAFSIDEGISLDIDVATLVFNVGAILLCLPSLLETLDYLWTQRQQKFWTPILTGILATSGVFISEIDAVKVLCGLSGISAILMSASAQHSKHFIQRVL</sequence>
<gene>
    <name evidence="2" type="ORF">POKL1161_LOCUS672</name>
</gene>
<keyword evidence="1" id="KW-0472">Membrane</keyword>
<keyword evidence="1" id="KW-0812">Transmembrane</keyword>